<dbReference type="Pfam" id="PF10090">
    <property type="entry name" value="HPTransfase"/>
    <property type="match status" value="1"/>
</dbReference>
<reference evidence="2 3" key="1">
    <citation type="submission" date="2018-08" db="EMBL/GenBank/DDBJ databases">
        <title>Flavobacterium tibetense sp. nov., isolated from a wetland YonghuCo on Tibetan Plateau.</title>
        <authorList>
            <person name="Phurbu D."/>
            <person name="Lu H."/>
            <person name="Xing P."/>
        </authorList>
    </citation>
    <scope>NUCLEOTIDE SEQUENCE [LARGE SCALE GENOMIC DNA]</scope>
    <source>
        <strain evidence="2 3">DJC</strain>
    </source>
</reference>
<keyword evidence="2" id="KW-0808">Transferase</keyword>
<dbReference type="Proteomes" id="UP000284547">
    <property type="component" value="Unassembled WGS sequence"/>
</dbReference>
<proteinExistence type="predicted"/>
<name>A0A411Z898_9RHOB</name>
<dbReference type="Gene3D" id="1.10.287.130">
    <property type="match status" value="1"/>
</dbReference>
<evidence type="ECO:0000259" key="1">
    <source>
        <dbReference type="Pfam" id="PF10090"/>
    </source>
</evidence>
<dbReference type="EMBL" id="QWEY01000001">
    <property type="protein sequence ID" value="RGP39256.1"/>
    <property type="molecule type" value="Genomic_DNA"/>
</dbReference>
<feature type="domain" description="Histidine phosphotransferase ChpT C-terminal" evidence="1">
    <location>
        <begin position="78"/>
        <end position="193"/>
    </location>
</feature>
<dbReference type="RefSeq" id="WP_118149972.1">
    <property type="nucleotide sequence ID" value="NZ_QWEY01000001.1"/>
</dbReference>
<dbReference type="OrthoDB" id="9803702at2"/>
<accession>A0A411Z898</accession>
<evidence type="ECO:0000313" key="2">
    <source>
        <dbReference type="EMBL" id="RGP39256.1"/>
    </source>
</evidence>
<protein>
    <submittedName>
        <fullName evidence="2">Histidine phosphotransferase</fullName>
    </submittedName>
</protein>
<dbReference type="InterPro" id="IPR036890">
    <property type="entry name" value="HATPase_C_sf"/>
</dbReference>
<dbReference type="InterPro" id="IPR018762">
    <property type="entry name" value="ChpT_C"/>
</dbReference>
<dbReference type="GO" id="GO:0016740">
    <property type="term" value="F:transferase activity"/>
    <property type="evidence" value="ECO:0007669"/>
    <property type="project" value="UniProtKB-KW"/>
</dbReference>
<dbReference type="Gene3D" id="3.30.565.10">
    <property type="entry name" value="Histidine kinase-like ATPase, C-terminal domain"/>
    <property type="match status" value="1"/>
</dbReference>
<sequence length="199" mass="21575">MSDKPDLTALLGSRICHDLISPIGAIGNGVELLMMDGMGSSPELALIVDSVANANARIRFFRVAFGAAGASEQRIGRAEVASILSDLTRGGRLLMDWQSPADLSRREVKLAFLAILCLESAMPHGGTLSIERGESRWTLRGEAGRLRIDADLWELLSNPASTVEIGPGQVHFALLRDEISRQHRRLTVEVGDTAVRLSY</sequence>
<dbReference type="AlphaFoldDB" id="A0A411Z898"/>
<organism evidence="2 3">
    <name type="scientific">Pseudotabrizicola alkalilacus</name>
    <dbReference type="NCBI Taxonomy" id="2305252"/>
    <lineage>
        <taxon>Bacteria</taxon>
        <taxon>Pseudomonadati</taxon>
        <taxon>Pseudomonadota</taxon>
        <taxon>Alphaproteobacteria</taxon>
        <taxon>Rhodobacterales</taxon>
        <taxon>Paracoccaceae</taxon>
        <taxon>Pseudotabrizicola</taxon>
    </lineage>
</organism>
<keyword evidence="3" id="KW-1185">Reference proteome</keyword>
<comment type="caution">
    <text evidence="2">The sequence shown here is derived from an EMBL/GenBank/DDBJ whole genome shotgun (WGS) entry which is preliminary data.</text>
</comment>
<gene>
    <name evidence="2" type="ORF">D1012_03910</name>
</gene>
<evidence type="ECO:0000313" key="3">
    <source>
        <dbReference type="Proteomes" id="UP000284547"/>
    </source>
</evidence>